<gene>
    <name evidence="1" type="ORF">Vbra_19976</name>
</gene>
<proteinExistence type="predicted"/>
<reference evidence="1 2" key="1">
    <citation type="submission" date="2014-11" db="EMBL/GenBank/DDBJ databases">
        <authorList>
            <person name="Zhu J."/>
            <person name="Qi W."/>
            <person name="Song R."/>
        </authorList>
    </citation>
    <scope>NUCLEOTIDE SEQUENCE [LARGE SCALE GENOMIC DNA]</scope>
</reference>
<dbReference type="VEuPathDB" id="CryptoDB:Vbra_19976"/>
<accession>A0A0G4E976</accession>
<dbReference type="EMBL" id="CDMY01000022">
    <property type="protein sequence ID" value="CEL91773.1"/>
    <property type="molecule type" value="Genomic_DNA"/>
</dbReference>
<protein>
    <submittedName>
        <fullName evidence="1">Uncharacterized protein</fullName>
    </submittedName>
</protein>
<name>A0A0G4E976_VITBC</name>
<dbReference type="InParanoid" id="A0A0G4E976"/>
<dbReference type="AlphaFoldDB" id="A0A0G4E976"/>
<organism evidence="1 2">
    <name type="scientific">Vitrella brassicaformis (strain CCMP3155)</name>
    <dbReference type="NCBI Taxonomy" id="1169540"/>
    <lineage>
        <taxon>Eukaryota</taxon>
        <taxon>Sar</taxon>
        <taxon>Alveolata</taxon>
        <taxon>Colpodellida</taxon>
        <taxon>Vitrellaceae</taxon>
        <taxon>Vitrella</taxon>
    </lineage>
</organism>
<keyword evidence="2" id="KW-1185">Reference proteome</keyword>
<evidence type="ECO:0000313" key="1">
    <source>
        <dbReference type="EMBL" id="CEL91773.1"/>
    </source>
</evidence>
<sequence>MPTSAGMEARPQVAGRSQLREEMVGANNTLTSAGGAMSNGLVTYFDQHRLQGPCGAEGLVDLTEQEVKILVADLQILHQCRRVMTTPELSREWARRMGEFLTRCSTVGVVKVRSVVTRVGAHLPPLE</sequence>
<evidence type="ECO:0000313" key="2">
    <source>
        <dbReference type="Proteomes" id="UP000041254"/>
    </source>
</evidence>
<dbReference type="Proteomes" id="UP000041254">
    <property type="component" value="Unassembled WGS sequence"/>
</dbReference>